<evidence type="ECO:0000313" key="1">
    <source>
        <dbReference type="EMBL" id="MDQ0370846.1"/>
    </source>
</evidence>
<gene>
    <name evidence="1" type="ORF">J2S42_007515</name>
</gene>
<accession>A0AAE4B2M6</accession>
<comment type="caution">
    <text evidence="1">The sequence shown here is derived from an EMBL/GenBank/DDBJ whole genome shotgun (WGS) entry which is preliminary data.</text>
</comment>
<dbReference type="AlphaFoldDB" id="A0AAE4B2M6"/>
<reference evidence="1 2" key="1">
    <citation type="submission" date="2023-07" db="EMBL/GenBank/DDBJ databases">
        <title>Sequencing the genomes of 1000 actinobacteria strains.</title>
        <authorList>
            <person name="Klenk H.-P."/>
        </authorList>
    </citation>
    <scope>NUCLEOTIDE SEQUENCE [LARGE SCALE GENOMIC DNA]</scope>
    <source>
        <strain evidence="1 2">DSM 44709</strain>
    </source>
</reference>
<sequence>MSCGRSWGLEEPAIGRLLCVDWVPPASPWGGALSFVFDGGRLTDAEIARIRLPAAELRTFEFIAPSAVDDRLIPRLARRVHAGLHAVDDPAAPVYLESGFAAVVRTA</sequence>
<name>A0AAE4B2M6_9ACTN</name>
<protein>
    <submittedName>
        <fullName evidence="1">Uncharacterized protein</fullName>
    </submittedName>
</protein>
<dbReference type="EMBL" id="JAUSUZ010000001">
    <property type="protein sequence ID" value="MDQ0370846.1"/>
    <property type="molecule type" value="Genomic_DNA"/>
</dbReference>
<proteinExistence type="predicted"/>
<dbReference type="Proteomes" id="UP001240236">
    <property type="component" value="Unassembled WGS sequence"/>
</dbReference>
<dbReference type="RefSeq" id="WP_307247138.1">
    <property type="nucleotide sequence ID" value="NZ_JAUSUZ010000001.1"/>
</dbReference>
<organism evidence="1 2">
    <name type="scientific">Catenuloplanes indicus</name>
    <dbReference type="NCBI Taxonomy" id="137267"/>
    <lineage>
        <taxon>Bacteria</taxon>
        <taxon>Bacillati</taxon>
        <taxon>Actinomycetota</taxon>
        <taxon>Actinomycetes</taxon>
        <taxon>Micromonosporales</taxon>
        <taxon>Micromonosporaceae</taxon>
        <taxon>Catenuloplanes</taxon>
    </lineage>
</organism>
<keyword evidence="2" id="KW-1185">Reference proteome</keyword>
<evidence type="ECO:0000313" key="2">
    <source>
        <dbReference type="Proteomes" id="UP001240236"/>
    </source>
</evidence>